<evidence type="ECO:0000313" key="2">
    <source>
        <dbReference type="EMBL" id="MEY9318735.1"/>
    </source>
</evidence>
<keyword evidence="4" id="KW-1185">Reference proteome</keyword>
<dbReference type="RefSeq" id="WP_038386995.1">
    <property type="nucleotide sequence ID" value="NZ_CP126026.1"/>
</dbReference>
<dbReference type="Proteomes" id="UP000673383">
    <property type="component" value="Unassembled WGS sequence"/>
</dbReference>
<reference evidence="2 4" key="2">
    <citation type="submission" date="2024-07" db="EMBL/GenBank/DDBJ databases">
        <title>Genomic Encyclopedia of Type Strains, Phase V (KMG-V): Genome sequencing to study the core and pangenomes of soil and plant-associated prokaryotes.</title>
        <authorList>
            <person name="Whitman W."/>
        </authorList>
    </citation>
    <scope>NUCLEOTIDE SEQUENCE [LARGE SCALE GENOMIC DNA]</scope>
    <source>
        <strain evidence="2 4">USDA 415</strain>
    </source>
</reference>
<sequence length="72" mass="7813">MRTVPISGFAELASEFLPESFSLPSRAIALDQLSGASKGVVFSRIIADTDHDIQMEGTYCYGMGRFQCVVHG</sequence>
<dbReference type="AlphaFoldDB" id="A0A8I1Y6M9"/>
<comment type="caution">
    <text evidence="1">The sequence shown here is derived from an EMBL/GenBank/DDBJ whole genome shotgun (WGS) entry which is preliminary data.</text>
</comment>
<accession>A0A8I1Y6M9</accession>
<dbReference type="Proteomes" id="UP001565471">
    <property type="component" value="Unassembled WGS sequence"/>
</dbReference>
<reference evidence="1" key="1">
    <citation type="submission" date="2021-02" db="EMBL/GenBank/DDBJ databases">
        <title>Genomic Encyclopedia of Type Strains, Phase IV (KMG-V): Genome sequencing to study the core and pangenomes of soil and plant-associated prokaryotes.</title>
        <authorList>
            <person name="Whitman W."/>
        </authorList>
    </citation>
    <scope>NUCLEOTIDE SEQUENCE</scope>
    <source>
        <strain evidence="1">USDA 406</strain>
    </source>
</reference>
<evidence type="ECO:0000313" key="4">
    <source>
        <dbReference type="Proteomes" id="UP001565471"/>
    </source>
</evidence>
<dbReference type="EMBL" id="JAFICZ010000001">
    <property type="protein sequence ID" value="MBP1295699.1"/>
    <property type="molecule type" value="Genomic_DNA"/>
</dbReference>
<name>A0A8I1Y6M9_BRAEL</name>
<protein>
    <submittedName>
        <fullName evidence="1">Uncharacterized protein</fullName>
    </submittedName>
</protein>
<evidence type="ECO:0000313" key="1">
    <source>
        <dbReference type="EMBL" id="MBP1295699.1"/>
    </source>
</evidence>
<organism evidence="1 3">
    <name type="scientific">Bradyrhizobium elkanii</name>
    <dbReference type="NCBI Taxonomy" id="29448"/>
    <lineage>
        <taxon>Bacteria</taxon>
        <taxon>Pseudomonadati</taxon>
        <taxon>Pseudomonadota</taxon>
        <taxon>Alphaproteobacteria</taxon>
        <taxon>Hyphomicrobiales</taxon>
        <taxon>Nitrobacteraceae</taxon>
        <taxon>Bradyrhizobium</taxon>
    </lineage>
</organism>
<gene>
    <name evidence="2" type="ORF">ABIF29_005534</name>
    <name evidence="1" type="ORF">JOH49_005452</name>
</gene>
<proteinExistence type="predicted"/>
<dbReference type="EMBL" id="JBGBZA010000002">
    <property type="protein sequence ID" value="MEY9318735.1"/>
    <property type="molecule type" value="Genomic_DNA"/>
</dbReference>
<evidence type="ECO:0000313" key="3">
    <source>
        <dbReference type="Proteomes" id="UP000673383"/>
    </source>
</evidence>